<dbReference type="PANTHER" id="PTHR47327:SF8">
    <property type="entry name" value="FI17836P1"/>
    <property type="match status" value="1"/>
</dbReference>
<feature type="chain" id="PRO_5046489792" description="ZP domain-containing protein" evidence="2">
    <location>
        <begin position="20"/>
        <end position="621"/>
    </location>
</feature>
<dbReference type="Gene3D" id="3.50.4.10">
    <property type="entry name" value="Hepatocyte Growth Factor"/>
    <property type="match status" value="1"/>
</dbReference>
<evidence type="ECO:0000313" key="6">
    <source>
        <dbReference type="Proteomes" id="UP000069940"/>
    </source>
</evidence>
<dbReference type="InterPro" id="IPR003609">
    <property type="entry name" value="Pan_app"/>
</dbReference>
<dbReference type="PROSITE" id="PS51034">
    <property type="entry name" value="ZP_2"/>
    <property type="match status" value="1"/>
</dbReference>
<evidence type="ECO:0000259" key="3">
    <source>
        <dbReference type="PROSITE" id="PS50948"/>
    </source>
</evidence>
<dbReference type="PANTHER" id="PTHR47327">
    <property type="entry name" value="FI18240P1-RELATED"/>
    <property type="match status" value="1"/>
</dbReference>
<feature type="signal peptide" evidence="2">
    <location>
        <begin position="1"/>
        <end position="19"/>
    </location>
</feature>
<dbReference type="PROSITE" id="PS50948">
    <property type="entry name" value="PAN"/>
    <property type="match status" value="2"/>
</dbReference>
<evidence type="ECO:0000259" key="4">
    <source>
        <dbReference type="PROSITE" id="PS51034"/>
    </source>
</evidence>
<dbReference type="EnsemblMetazoa" id="AALFPA23_009179.R12598">
    <property type="protein sequence ID" value="AALFPA23_009179.P12598"/>
    <property type="gene ID" value="AALFPA23_009179"/>
</dbReference>
<dbReference type="Proteomes" id="UP000069940">
    <property type="component" value="Unassembled WGS sequence"/>
</dbReference>
<accession>A0ABM1YHF8</accession>
<sequence>MQILSAALLFAIYFHYLAATTTTTEAAARKCSHVTVFHKILGMRPTPVLHRDSGQLPLDGGGGGGGSGTSRSTSNNARCARLCREDPDCYGYLLVFSQNVCYGYSSNRTATRVAPTRYDYIDEANHQLVADANVAFFVKTSCLDVPHKCATNKLFPLVTIPGAALMLPSSHHLLPRLVTRDECASACFREQRFPCRSARFVRSFRNNRHRLWWTRTGGGASPAQMGQCYLSAADRFLHPEAFRRGWEESGEYLENQCHSVAERGSAGCSFEQHRDAAFVYPDDSLIVSGEKGCSERCLNEDRFICAGYTYHNSSGGGDGEGGGGPSCMLHSDDLTSLGPKAIRTVFDWVYAKRVPCLAKLDAQCLSNRMEVAYEPAEEYRGRMYLNTAHQNCSFEMTTNNGTRLLEIATGNELVESRCGIRRAFIKGNMFDFLVFAYVYIQQHPVVRTQADRLLKMGCIHHFDSANVTHLMNNLPMQSTVDFIPHSQSFSFGLTEVRNGTSKVAKGVTTELIDVETQAEVFEATLGQLLEMRIRSSHPDFDLVPHSLVAYSGDQSLGLLDDKGCPLDGQLLSGFRKERKPSEVVLAARFHAFMFPSSTTINFRLTIQFCYESCPKAVCFYQ</sequence>
<evidence type="ECO:0000256" key="2">
    <source>
        <dbReference type="SAM" id="SignalP"/>
    </source>
</evidence>
<dbReference type="GeneID" id="109416060"/>
<evidence type="ECO:0000313" key="5">
    <source>
        <dbReference type="EnsemblMetazoa" id="AALFPA23_009179.P12598"/>
    </source>
</evidence>
<feature type="compositionally biased region" description="Gly residues" evidence="1">
    <location>
        <begin position="59"/>
        <end position="68"/>
    </location>
</feature>
<feature type="domain" description="Apple" evidence="3">
    <location>
        <begin position="268"/>
        <end position="356"/>
    </location>
</feature>
<name>A0ABM1YHF8_AEDAL</name>
<feature type="domain" description="ZP" evidence="4">
    <location>
        <begin position="363"/>
        <end position="621"/>
    </location>
</feature>
<keyword evidence="2" id="KW-0732">Signal</keyword>
<evidence type="ECO:0008006" key="7">
    <source>
        <dbReference type="Google" id="ProtNLM"/>
    </source>
</evidence>
<keyword evidence="6" id="KW-1185">Reference proteome</keyword>
<proteinExistence type="predicted"/>
<reference evidence="5" key="2">
    <citation type="submission" date="2025-05" db="UniProtKB">
        <authorList>
            <consortium name="EnsemblMetazoa"/>
        </authorList>
    </citation>
    <scope>IDENTIFICATION</scope>
    <source>
        <strain evidence="5">Foshan</strain>
    </source>
</reference>
<feature type="domain" description="Apple" evidence="3">
    <location>
        <begin position="149"/>
        <end position="257"/>
    </location>
</feature>
<organism evidence="5 6">
    <name type="scientific">Aedes albopictus</name>
    <name type="common">Asian tiger mosquito</name>
    <name type="synonym">Stegomyia albopicta</name>
    <dbReference type="NCBI Taxonomy" id="7160"/>
    <lineage>
        <taxon>Eukaryota</taxon>
        <taxon>Metazoa</taxon>
        <taxon>Ecdysozoa</taxon>
        <taxon>Arthropoda</taxon>
        <taxon>Hexapoda</taxon>
        <taxon>Insecta</taxon>
        <taxon>Pterygota</taxon>
        <taxon>Neoptera</taxon>
        <taxon>Endopterygota</taxon>
        <taxon>Diptera</taxon>
        <taxon>Nematocera</taxon>
        <taxon>Culicoidea</taxon>
        <taxon>Culicidae</taxon>
        <taxon>Culicinae</taxon>
        <taxon>Aedini</taxon>
        <taxon>Aedes</taxon>
        <taxon>Stegomyia</taxon>
    </lineage>
</organism>
<dbReference type="RefSeq" id="XP_062703262.1">
    <property type="nucleotide sequence ID" value="XM_062847278.1"/>
</dbReference>
<dbReference type="SUPFAM" id="SSF57414">
    <property type="entry name" value="Hairpin loop containing domain-like"/>
    <property type="match status" value="1"/>
</dbReference>
<dbReference type="InterPro" id="IPR001507">
    <property type="entry name" value="ZP_dom"/>
</dbReference>
<feature type="region of interest" description="Disordered" evidence="1">
    <location>
        <begin position="52"/>
        <end position="74"/>
    </location>
</feature>
<dbReference type="InterPro" id="IPR052774">
    <property type="entry name" value="Celegans_DevNeuronal_Protein"/>
</dbReference>
<protein>
    <recommendedName>
        <fullName evidence="7">ZP domain-containing protein</fullName>
    </recommendedName>
</protein>
<dbReference type="Pfam" id="PF00024">
    <property type="entry name" value="PAN_1"/>
    <property type="match status" value="2"/>
</dbReference>
<dbReference type="SMART" id="SM00473">
    <property type="entry name" value="PAN_AP"/>
    <property type="match status" value="2"/>
</dbReference>
<reference evidence="6" key="1">
    <citation type="journal article" date="2015" name="Proc. Natl. Acad. Sci. U.S.A.">
        <title>Genome sequence of the Asian Tiger mosquito, Aedes albopictus, reveals insights into its biology, genetics, and evolution.</title>
        <authorList>
            <person name="Chen X.G."/>
            <person name="Jiang X."/>
            <person name="Gu J."/>
            <person name="Xu M."/>
            <person name="Wu Y."/>
            <person name="Deng Y."/>
            <person name="Zhang C."/>
            <person name="Bonizzoni M."/>
            <person name="Dermauw W."/>
            <person name="Vontas J."/>
            <person name="Armbruster P."/>
            <person name="Huang X."/>
            <person name="Yang Y."/>
            <person name="Zhang H."/>
            <person name="He W."/>
            <person name="Peng H."/>
            <person name="Liu Y."/>
            <person name="Wu K."/>
            <person name="Chen J."/>
            <person name="Lirakis M."/>
            <person name="Topalis P."/>
            <person name="Van Leeuwen T."/>
            <person name="Hall A.B."/>
            <person name="Jiang X."/>
            <person name="Thorpe C."/>
            <person name="Mueller R.L."/>
            <person name="Sun C."/>
            <person name="Waterhouse R.M."/>
            <person name="Yan G."/>
            <person name="Tu Z.J."/>
            <person name="Fang X."/>
            <person name="James A.A."/>
        </authorList>
    </citation>
    <scope>NUCLEOTIDE SEQUENCE [LARGE SCALE GENOMIC DNA]</scope>
    <source>
        <strain evidence="6">Foshan</strain>
    </source>
</reference>
<evidence type="ECO:0000256" key="1">
    <source>
        <dbReference type="SAM" id="MobiDB-lite"/>
    </source>
</evidence>